<dbReference type="Proteomes" id="UP000004016">
    <property type="component" value="Unassembled WGS sequence"/>
</dbReference>
<gene>
    <name evidence="1" type="ORF">DORLON_02632</name>
</gene>
<reference evidence="1 2" key="1">
    <citation type="submission" date="2007-03" db="EMBL/GenBank/DDBJ databases">
        <authorList>
            <person name="Fulton L."/>
            <person name="Clifton S."/>
            <person name="Fulton B."/>
            <person name="Xu J."/>
            <person name="Minx P."/>
            <person name="Pepin K.H."/>
            <person name="Johnson M."/>
            <person name="Thiruvilangam P."/>
            <person name="Bhonagiri V."/>
            <person name="Nash W.E."/>
            <person name="Mardis E.R."/>
            <person name="Wilson R.K."/>
        </authorList>
    </citation>
    <scope>NUCLEOTIDE SEQUENCE [LARGE SCALE GENOMIC DNA]</scope>
    <source>
        <strain evidence="1 2">DSM 13814</strain>
    </source>
</reference>
<dbReference type="AlphaFoldDB" id="A6BJY7"/>
<reference evidence="1 2" key="2">
    <citation type="submission" date="2007-04" db="EMBL/GenBank/DDBJ databases">
        <title>Draft genome sequence of Dorea longicatena (DSM 13814).</title>
        <authorList>
            <person name="Sudarsanam P."/>
            <person name="Ley R."/>
            <person name="Guruge J."/>
            <person name="Turnbaugh P.J."/>
            <person name="Mahowald M."/>
            <person name="Liep D."/>
            <person name="Gordon J."/>
        </authorList>
    </citation>
    <scope>NUCLEOTIDE SEQUENCE [LARGE SCALE GENOMIC DNA]</scope>
    <source>
        <strain evidence="1 2">DSM 13814</strain>
    </source>
</reference>
<sequence length="34" mass="4048">MQINGALRFTGKGLPEERKKYIIRWQMNNVNRAN</sequence>
<comment type="caution">
    <text evidence="1">The sequence shown here is derived from an EMBL/GenBank/DDBJ whole genome shotgun (WGS) entry which is preliminary data.</text>
</comment>
<dbReference type="EMBL" id="AAXB02000019">
    <property type="protein sequence ID" value="EDM61952.1"/>
    <property type="molecule type" value="Genomic_DNA"/>
</dbReference>
<dbReference type="HOGENOM" id="CLU_3373471_0_0_9"/>
<evidence type="ECO:0000313" key="1">
    <source>
        <dbReference type="EMBL" id="EDM61952.1"/>
    </source>
</evidence>
<evidence type="ECO:0000313" key="2">
    <source>
        <dbReference type="Proteomes" id="UP000004016"/>
    </source>
</evidence>
<protein>
    <submittedName>
        <fullName evidence="1">Uncharacterized protein</fullName>
    </submittedName>
</protein>
<name>A6BJY7_9FIRM</name>
<proteinExistence type="predicted"/>
<accession>A6BJY7</accession>
<organism evidence="1 2">
    <name type="scientific">Dorea longicatena DSM 13814</name>
    <dbReference type="NCBI Taxonomy" id="411462"/>
    <lineage>
        <taxon>Bacteria</taxon>
        <taxon>Bacillati</taxon>
        <taxon>Bacillota</taxon>
        <taxon>Clostridia</taxon>
        <taxon>Lachnospirales</taxon>
        <taxon>Lachnospiraceae</taxon>
        <taxon>Dorea</taxon>
    </lineage>
</organism>